<dbReference type="PANTHER" id="PTHR23303:SF14">
    <property type="entry name" value="BOS COMPLEX SUBUNIT NOMO1-RELATED"/>
    <property type="match status" value="1"/>
</dbReference>
<evidence type="ECO:0000313" key="8">
    <source>
        <dbReference type="Proteomes" id="UP000494165"/>
    </source>
</evidence>
<dbReference type="OrthoDB" id="10263633at2759"/>
<evidence type="ECO:0000259" key="3">
    <source>
        <dbReference type="Pfam" id="PF22902"/>
    </source>
</evidence>
<keyword evidence="1" id="KW-0732">Signal</keyword>
<dbReference type="Gene3D" id="2.60.40.10">
    <property type="entry name" value="Immunoglobulins"/>
    <property type="match status" value="1"/>
</dbReference>
<dbReference type="InterPro" id="IPR056319">
    <property type="entry name" value="NOMO_7th"/>
</dbReference>
<feature type="domain" description="ER membrane protein complex subunit 7 beta-sandwich" evidence="2">
    <location>
        <begin position="144"/>
        <end position="197"/>
    </location>
</feature>
<evidence type="ECO:0000259" key="6">
    <source>
        <dbReference type="Pfam" id="PF23194"/>
    </source>
</evidence>
<evidence type="ECO:0008006" key="9">
    <source>
        <dbReference type="Google" id="ProtNLM"/>
    </source>
</evidence>
<keyword evidence="8" id="KW-1185">Reference proteome</keyword>
<dbReference type="GO" id="GO:0005789">
    <property type="term" value="C:endoplasmic reticulum membrane"/>
    <property type="evidence" value="ECO:0007669"/>
    <property type="project" value="TreeGrafter"/>
</dbReference>
<comment type="caution">
    <text evidence="7">The sequence shown here is derived from an EMBL/GenBank/DDBJ whole genome shotgun (WGS) entry which is preliminary data.</text>
</comment>
<evidence type="ECO:0000259" key="5">
    <source>
        <dbReference type="Pfam" id="PF23193"/>
    </source>
</evidence>
<accession>A0A8S1BYQ6</accession>
<dbReference type="EMBL" id="CADEPI010000002">
    <property type="protein sequence ID" value="CAB3359922.1"/>
    <property type="molecule type" value="Genomic_DNA"/>
</dbReference>
<dbReference type="Pfam" id="PF22902">
    <property type="entry name" value="NOMO1-like_9th"/>
    <property type="match status" value="1"/>
</dbReference>
<evidence type="ECO:0000259" key="4">
    <source>
        <dbReference type="Pfam" id="PF23141"/>
    </source>
</evidence>
<dbReference type="Pfam" id="PF23193">
    <property type="entry name" value="NOMO_3rd"/>
    <property type="match status" value="1"/>
</dbReference>
<feature type="domain" description="NOMO third transthyretin-like" evidence="5">
    <location>
        <begin position="56"/>
        <end position="126"/>
    </location>
</feature>
<dbReference type="InterPro" id="IPR056190">
    <property type="entry name" value="NOMO_5th"/>
</dbReference>
<dbReference type="InterPro" id="IPR019008">
    <property type="entry name" value="Beta_sandwich_EMC7"/>
</dbReference>
<evidence type="ECO:0000259" key="2">
    <source>
        <dbReference type="Pfam" id="PF09430"/>
    </source>
</evidence>
<dbReference type="Proteomes" id="UP000494165">
    <property type="component" value="Unassembled WGS sequence"/>
</dbReference>
<dbReference type="SUPFAM" id="SSF49452">
    <property type="entry name" value="Starch-binding domain-like"/>
    <property type="match status" value="2"/>
</dbReference>
<protein>
    <recommendedName>
        <fullName evidence="9">ER membrane protein complex subunit 7 beta-sandwich domain-containing protein</fullName>
    </recommendedName>
</protein>
<dbReference type="InterPro" id="IPR056189">
    <property type="entry name" value="NOMO_3rd"/>
</dbReference>
<dbReference type="InterPro" id="IPR013783">
    <property type="entry name" value="Ig-like_fold"/>
</dbReference>
<feature type="domain" description="NOMO fifth transthyretin-like" evidence="6">
    <location>
        <begin position="210"/>
        <end position="299"/>
    </location>
</feature>
<dbReference type="Pfam" id="PF23141">
    <property type="entry name" value="Ig_NOMO"/>
    <property type="match status" value="1"/>
</dbReference>
<dbReference type="GO" id="GO:0030246">
    <property type="term" value="F:carbohydrate binding"/>
    <property type="evidence" value="ECO:0007669"/>
    <property type="project" value="InterPro"/>
</dbReference>
<gene>
    <name evidence="7" type="ORF">CLODIP_2_CD07918</name>
</gene>
<dbReference type="Pfam" id="PF23194">
    <property type="entry name" value="NOMO_5th"/>
    <property type="match status" value="1"/>
</dbReference>
<evidence type="ECO:0000313" key="7">
    <source>
        <dbReference type="EMBL" id="CAB3359922.1"/>
    </source>
</evidence>
<dbReference type="InterPro" id="IPR013784">
    <property type="entry name" value="Carb-bd-like_fold"/>
</dbReference>
<dbReference type="Pfam" id="PF09430">
    <property type="entry name" value="EMC7_beta-sandw"/>
    <property type="match status" value="1"/>
</dbReference>
<organism evidence="7 8">
    <name type="scientific">Cloeon dipterum</name>
    <dbReference type="NCBI Taxonomy" id="197152"/>
    <lineage>
        <taxon>Eukaryota</taxon>
        <taxon>Metazoa</taxon>
        <taxon>Ecdysozoa</taxon>
        <taxon>Arthropoda</taxon>
        <taxon>Hexapoda</taxon>
        <taxon>Insecta</taxon>
        <taxon>Pterygota</taxon>
        <taxon>Palaeoptera</taxon>
        <taxon>Ephemeroptera</taxon>
        <taxon>Pisciforma</taxon>
        <taxon>Baetidae</taxon>
        <taxon>Cloeon</taxon>
    </lineage>
</organism>
<dbReference type="AlphaFoldDB" id="A0A8S1BYQ6"/>
<feature type="domain" description="NOMO-like ninth beta-sandwich" evidence="3">
    <location>
        <begin position="554"/>
        <end position="626"/>
    </location>
</feature>
<dbReference type="PANTHER" id="PTHR23303">
    <property type="entry name" value="CARBOXYPEPTIDASE REGULATORY REGION-CONTAINING"/>
    <property type="match status" value="1"/>
</dbReference>
<sequence length="998" mass="108580">MAKNKASLSVTADNYKIQGELSVAGYPVSGKVTSDREPIGGVSFVLHGENSMKTKPPGCLESPTGLCRVESGPNGEFSFPVLQPGSYRLVPHYAASKEGIAFDVRPKELKFTVKHNSLTLTQEFQVKGFTVTGNVKFSKKGAGVPDAKIFLNGQQRALAGQDGNFRLENMQAGNYRLSAVADKLEFPTIDVRISPSSPILPDLLPSAFAVCGIVHQQEAHLPLGVAAGPRTIQAVSLPDKIRVLNTNTDESGVYCIMLSPGEYQMSVVVTDNEVKKGLKFSPSTRNVNVINKSISIIDFSPLRATLSGRIRCIGKCAETLTLSLVSTDEEIPPAQQTIADSGTFTFNDVLPGQYDLHIKSEQGNLCWRDEIQKIIVSTAVTTVPDFIQTGYTMSIKSSHDTIVDYFNLDNVKIASLQMRRGSNEFCVPGPGPYMIVPVSCHEFPAPWFSWELSTGSVVLEAVKHKFGGVIHSSELHDDVLVLVAKDDGSKVSLGPLKGVRGPHDFEYRFEVLAKPREELRMEPSAEKLIFAPTSKTVSAGDDCLADAVVFKGEKGYFVEGRINPALEGVEVKISQGGEQIAVMITDKTGQYKIGPLPTPSPGNEYEITAEREGYQMSKIKNGVFEARKLAEVVVTVTDSSDGSPLAGVLLSLSGGDYRKNSQAGPDGILTFHSLWPGEYFLRPKLKEYKFEPQSKIIGVAEGATVQVKVSGKRVAFSCIGVVTSLSGEAEPGVIIEAIGTGDACKNQQEEAISEVNGQFRIRGLQPKCEYSLRLKQGVEANQHISRISTSNLKIQAEDTDVSDIRIIAWRPPQNCDVAVHVVNCPSGVNLRLRLYREADPDSHIYEKKLEPSSVPQHYFILPVLPNDGKAYFMQLDPIGNQQKRVESLTAQFSANSSFRYIKLELGTPSIGPLRGDSYGDEKSTKGSIIFFTLAAVLAMAYFNQDYVLPVFNQIGTFVRHVAASASAPNSNANPAPIPLDEDLMVEPVSKKKAKLRKA</sequence>
<name>A0A8S1BYQ6_9INSE</name>
<dbReference type="InterPro" id="IPR055073">
    <property type="entry name" value="NOMO1-like_9th"/>
</dbReference>
<dbReference type="InterPro" id="IPR051417">
    <property type="entry name" value="SDr/BOS_complex"/>
</dbReference>
<proteinExistence type="predicted"/>
<evidence type="ECO:0000256" key="1">
    <source>
        <dbReference type="ARBA" id="ARBA00022729"/>
    </source>
</evidence>
<reference evidence="7 8" key="1">
    <citation type="submission" date="2020-04" db="EMBL/GenBank/DDBJ databases">
        <authorList>
            <person name="Alioto T."/>
            <person name="Alioto T."/>
            <person name="Gomez Garrido J."/>
        </authorList>
    </citation>
    <scope>NUCLEOTIDE SEQUENCE [LARGE SCALE GENOMIC DNA]</scope>
</reference>
<feature type="domain" description="NOMO seventh transthyretin-like" evidence="4">
    <location>
        <begin position="393"/>
        <end position="458"/>
    </location>
</feature>